<name>A0A518CC66_9BACT</name>
<dbReference type="Pfam" id="PF04542">
    <property type="entry name" value="Sigma70_r2"/>
    <property type="match status" value="1"/>
</dbReference>
<dbReference type="KEGG" id="bvo:Pan97_38670"/>
<evidence type="ECO:0000259" key="6">
    <source>
        <dbReference type="Pfam" id="PF08281"/>
    </source>
</evidence>
<protein>
    <submittedName>
        <fullName evidence="7">ECF RNA polymerase sigma factor SigK</fullName>
    </submittedName>
</protein>
<dbReference type="InterPro" id="IPR013324">
    <property type="entry name" value="RNA_pol_sigma_r3/r4-like"/>
</dbReference>
<keyword evidence="3" id="KW-0731">Sigma factor</keyword>
<dbReference type="InterPro" id="IPR013249">
    <property type="entry name" value="RNA_pol_sigma70_r4_t2"/>
</dbReference>
<dbReference type="Gene3D" id="1.10.10.10">
    <property type="entry name" value="Winged helix-like DNA-binding domain superfamily/Winged helix DNA-binding domain"/>
    <property type="match status" value="1"/>
</dbReference>
<dbReference type="GO" id="GO:0016987">
    <property type="term" value="F:sigma factor activity"/>
    <property type="evidence" value="ECO:0007669"/>
    <property type="project" value="UniProtKB-KW"/>
</dbReference>
<feature type="domain" description="RNA polymerase sigma factor 70 region 4 type 2" evidence="6">
    <location>
        <begin position="121"/>
        <end position="170"/>
    </location>
</feature>
<evidence type="ECO:0000256" key="4">
    <source>
        <dbReference type="ARBA" id="ARBA00023163"/>
    </source>
</evidence>
<dbReference type="NCBIfam" id="TIGR02937">
    <property type="entry name" value="sigma70-ECF"/>
    <property type="match status" value="1"/>
</dbReference>
<organism evidence="7 8">
    <name type="scientific">Bremerella volcania</name>
    <dbReference type="NCBI Taxonomy" id="2527984"/>
    <lineage>
        <taxon>Bacteria</taxon>
        <taxon>Pseudomonadati</taxon>
        <taxon>Planctomycetota</taxon>
        <taxon>Planctomycetia</taxon>
        <taxon>Pirellulales</taxon>
        <taxon>Pirellulaceae</taxon>
        <taxon>Bremerella</taxon>
    </lineage>
</organism>
<dbReference type="Gene3D" id="1.10.1740.10">
    <property type="match status" value="1"/>
</dbReference>
<sequence length="187" mass="21300">MKESLLQRIAAGDSVAITACIDKYGGLVWSLARRLSPTTTDAEDAVQEIFVDIWRNAERFRAEVADEATFVAMLARRRLIDRLRKYRRELDSHPIDEQALQYPSPSQTPRAEIADEASRATACLERLRSDERNVLELSIYHGLPQTRISERTGMPLGTVKTHARRGLVKLRDCMRVKELRPRKGVEA</sequence>
<keyword evidence="4" id="KW-0804">Transcription</keyword>
<keyword evidence="8" id="KW-1185">Reference proteome</keyword>
<dbReference type="GO" id="GO:0006352">
    <property type="term" value="P:DNA-templated transcription initiation"/>
    <property type="evidence" value="ECO:0007669"/>
    <property type="project" value="InterPro"/>
</dbReference>
<evidence type="ECO:0000256" key="1">
    <source>
        <dbReference type="ARBA" id="ARBA00010641"/>
    </source>
</evidence>
<evidence type="ECO:0000313" key="8">
    <source>
        <dbReference type="Proteomes" id="UP000318626"/>
    </source>
</evidence>
<proteinExistence type="inferred from homology"/>
<evidence type="ECO:0000256" key="2">
    <source>
        <dbReference type="ARBA" id="ARBA00023015"/>
    </source>
</evidence>
<accession>A0A518CC66</accession>
<evidence type="ECO:0000256" key="3">
    <source>
        <dbReference type="ARBA" id="ARBA00023082"/>
    </source>
</evidence>
<dbReference type="EMBL" id="CP036289">
    <property type="protein sequence ID" value="QDU76810.1"/>
    <property type="molecule type" value="Genomic_DNA"/>
</dbReference>
<dbReference type="GO" id="GO:0003677">
    <property type="term" value="F:DNA binding"/>
    <property type="evidence" value="ECO:0007669"/>
    <property type="project" value="InterPro"/>
</dbReference>
<dbReference type="InterPro" id="IPR039425">
    <property type="entry name" value="RNA_pol_sigma-70-like"/>
</dbReference>
<keyword evidence="2" id="KW-0805">Transcription regulation</keyword>
<dbReference type="SUPFAM" id="SSF88946">
    <property type="entry name" value="Sigma2 domain of RNA polymerase sigma factors"/>
    <property type="match status" value="1"/>
</dbReference>
<dbReference type="AlphaFoldDB" id="A0A518CC66"/>
<feature type="domain" description="RNA polymerase sigma-70 region 2" evidence="5">
    <location>
        <begin position="21"/>
        <end position="88"/>
    </location>
</feature>
<dbReference type="SUPFAM" id="SSF88659">
    <property type="entry name" value="Sigma3 and sigma4 domains of RNA polymerase sigma factors"/>
    <property type="match status" value="1"/>
</dbReference>
<dbReference type="PANTHER" id="PTHR43133:SF62">
    <property type="entry name" value="RNA POLYMERASE SIGMA FACTOR SIGZ"/>
    <property type="match status" value="1"/>
</dbReference>
<dbReference type="InterPro" id="IPR013325">
    <property type="entry name" value="RNA_pol_sigma_r2"/>
</dbReference>
<dbReference type="PANTHER" id="PTHR43133">
    <property type="entry name" value="RNA POLYMERASE ECF-TYPE SIGMA FACTO"/>
    <property type="match status" value="1"/>
</dbReference>
<gene>
    <name evidence="7" type="primary">sigK</name>
    <name evidence="7" type="ORF">Pan97_38670</name>
</gene>
<evidence type="ECO:0000259" key="5">
    <source>
        <dbReference type="Pfam" id="PF04542"/>
    </source>
</evidence>
<dbReference type="RefSeq" id="WP_144975217.1">
    <property type="nucleotide sequence ID" value="NZ_CP036289.1"/>
</dbReference>
<dbReference type="InterPro" id="IPR007627">
    <property type="entry name" value="RNA_pol_sigma70_r2"/>
</dbReference>
<evidence type="ECO:0000313" key="7">
    <source>
        <dbReference type="EMBL" id="QDU76810.1"/>
    </source>
</evidence>
<dbReference type="Proteomes" id="UP000318626">
    <property type="component" value="Chromosome"/>
</dbReference>
<dbReference type="Pfam" id="PF08281">
    <property type="entry name" value="Sigma70_r4_2"/>
    <property type="match status" value="1"/>
</dbReference>
<dbReference type="InterPro" id="IPR036388">
    <property type="entry name" value="WH-like_DNA-bd_sf"/>
</dbReference>
<dbReference type="InterPro" id="IPR014284">
    <property type="entry name" value="RNA_pol_sigma-70_dom"/>
</dbReference>
<comment type="similarity">
    <text evidence="1">Belongs to the sigma-70 factor family. ECF subfamily.</text>
</comment>
<dbReference type="OrthoDB" id="9784272at2"/>
<reference evidence="8" key="1">
    <citation type="submission" date="2019-02" db="EMBL/GenBank/DDBJ databases">
        <title>Deep-cultivation of Planctomycetes and their phenomic and genomic characterization uncovers novel biology.</title>
        <authorList>
            <person name="Wiegand S."/>
            <person name="Jogler M."/>
            <person name="Boedeker C."/>
            <person name="Pinto D."/>
            <person name="Vollmers J."/>
            <person name="Rivas-Marin E."/>
            <person name="Kohn T."/>
            <person name="Peeters S.H."/>
            <person name="Heuer A."/>
            <person name="Rast P."/>
            <person name="Oberbeckmann S."/>
            <person name="Bunk B."/>
            <person name="Jeske O."/>
            <person name="Meyerdierks A."/>
            <person name="Storesund J.E."/>
            <person name="Kallscheuer N."/>
            <person name="Luecker S."/>
            <person name="Lage O.M."/>
            <person name="Pohl T."/>
            <person name="Merkel B.J."/>
            <person name="Hornburger P."/>
            <person name="Mueller R.-W."/>
            <person name="Bruemmer F."/>
            <person name="Labrenz M."/>
            <person name="Spormann A.M."/>
            <person name="Op den Camp H."/>
            <person name="Overmann J."/>
            <person name="Amann R."/>
            <person name="Jetten M.S.M."/>
            <person name="Mascher T."/>
            <person name="Medema M.H."/>
            <person name="Devos D.P."/>
            <person name="Kaster A.-K."/>
            <person name="Ovreas L."/>
            <person name="Rohde M."/>
            <person name="Galperin M.Y."/>
            <person name="Jogler C."/>
        </authorList>
    </citation>
    <scope>NUCLEOTIDE SEQUENCE [LARGE SCALE GENOMIC DNA]</scope>
    <source>
        <strain evidence="8">Pan97</strain>
    </source>
</reference>